<name>A0A7K1TB95_9BACT</name>
<feature type="chain" id="PRO_5029750505" evidence="1">
    <location>
        <begin position="19"/>
        <end position="142"/>
    </location>
</feature>
<dbReference type="Proteomes" id="UP000441336">
    <property type="component" value="Unassembled WGS sequence"/>
</dbReference>
<keyword evidence="4" id="KW-1185">Reference proteome</keyword>
<proteinExistence type="predicted"/>
<evidence type="ECO:0000256" key="1">
    <source>
        <dbReference type="SAM" id="SignalP"/>
    </source>
</evidence>
<evidence type="ECO:0000313" key="4">
    <source>
        <dbReference type="Proteomes" id="UP000441336"/>
    </source>
</evidence>
<dbReference type="InterPro" id="IPR001763">
    <property type="entry name" value="Rhodanese-like_dom"/>
</dbReference>
<dbReference type="PROSITE" id="PS50206">
    <property type="entry name" value="RHODANESE_3"/>
    <property type="match status" value="1"/>
</dbReference>
<dbReference type="InterPro" id="IPR036873">
    <property type="entry name" value="Rhodanese-like_dom_sf"/>
</dbReference>
<reference evidence="3 4" key="1">
    <citation type="submission" date="2019-12" db="EMBL/GenBank/DDBJ databases">
        <title>Hymenobacter sp. HMF4947 Genome sequencing and assembly.</title>
        <authorList>
            <person name="Kang H."/>
            <person name="Cha I."/>
            <person name="Kim H."/>
            <person name="Joh K."/>
        </authorList>
    </citation>
    <scope>NUCLEOTIDE SEQUENCE [LARGE SCALE GENOMIC DNA]</scope>
    <source>
        <strain evidence="3 4">HMF4947</strain>
    </source>
</reference>
<dbReference type="CDD" id="cd00158">
    <property type="entry name" value="RHOD"/>
    <property type="match status" value="1"/>
</dbReference>
<organism evidence="3 4">
    <name type="scientific">Hymenobacter ginkgonis</name>
    <dbReference type="NCBI Taxonomy" id="2682976"/>
    <lineage>
        <taxon>Bacteria</taxon>
        <taxon>Pseudomonadati</taxon>
        <taxon>Bacteroidota</taxon>
        <taxon>Cytophagia</taxon>
        <taxon>Cytophagales</taxon>
        <taxon>Hymenobacteraceae</taxon>
        <taxon>Hymenobacter</taxon>
    </lineage>
</organism>
<protein>
    <submittedName>
        <fullName evidence="3">Rhodanese-like domain-containing protein</fullName>
    </submittedName>
</protein>
<comment type="caution">
    <text evidence="3">The sequence shown here is derived from an EMBL/GenBank/DDBJ whole genome shotgun (WGS) entry which is preliminary data.</text>
</comment>
<dbReference type="AlphaFoldDB" id="A0A7K1TB95"/>
<dbReference type="PANTHER" id="PTHR43031">
    <property type="entry name" value="FAD-DEPENDENT OXIDOREDUCTASE"/>
    <property type="match status" value="1"/>
</dbReference>
<dbReference type="RefSeq" id="WP_157562309.1">
    <property type="nucleotide sequence ID" value="NZ_WQKZ01000001.1"/>
</dbReference>
<dbReference type="SMART" id="SM00450">
    <property type="entry name" value="RHOD"/>
    <property type="match status" value="1"/>
</dbReference>
<keyword evidence="1" id="KW-0732">Signal</keyword>
<feature type="signal peptide" evidence="1">
    <location>
        <begin position="1"/>
        <end position="18"/>
    </location>
</feature>
<sequence length="142" mass="14915">MKPYPLLAAMAWLPFAVACNQQQPAATAAPTTPAPAVVSAATPTPVEANHTAAARQVLNQPGTVVLDVRTPLEFMTGHLPQARNLSVGASDFTQQVAALDTSRTYVLYCGSGQRSGEAALKMQSQGFHHLINGGAYDDLKAK</sequence>
<dbReference type="Gene3D" id="3.40.250.10">
    <property type="entry name" value="Rhodanese-like domain"/>
    <property type="match status" value="1"/>
</dbReference>
<evidence type="ECO:0000259" key="2">
    <source>
        <dbReference type="PROSITE" id="PS50206"/>
    </source>
</evidence>
<dbReference type="PANTHER" id="PTHR43031:SF1">
    <property type="entry name" value="PYRIDINE NUCLEOTIDE-DISULPHIDE OXIDOREDUCTASE"/>
    <property type="match status" value="1"/>
</dbReference>
<dbReference type="InterPro" id="IPR050229">
    <property type="entry name" value="GlpE_sulfurtransferase"/>
</dbReference>
<dbReference type="SUPFAM" id="SSF52821">
    <property type="entry name" value="Rhodanese/Cell cycle control phosphatase"/>
    <property type="match status" value="1"/>
</dbReference>
<dbReference type="EMBL" id="WQKZ01000001">
    <property type="protein sequence ID" value="MVN75582.1"/>
    <property type="molecule type" value="Genomic_DNA"/>
</dbReference>
<accession>A0A7K1TB95</accession>
<gene>
    <name evidence="3" type="ORF">GO988_04510</name>
</gene>
<evidence type="ECO:0000313" key="3">
    <source>
        <dbReference type="EMBL" id="MVN75582.1"/>
    </source>
</evidence>
<dbReference type="Pfam" id="PF00581">
    <property type="entry name" value="Rhodanese"/>
    <property type="match status" value="1"/>
</dbReference>
<feature type="domain" description="Rhodanese" evidence="2">
    <location>
        <begin position="59"/>
        <end position="141"/>
    </location>
</feature>
<dbReference type="PROSITE" id="PS51257">
    <property type="entry name" value="PROKAR_LIPOPROTEIN"/>
    <property type="match status" value="1"/>
</dbReference>